<comment type="caution">
    <text evidence="1">The sequence shown here is derived from an EMBL/GenBank/DDBJ whole genome shotgun (WGS) entry which is preliminary data.</text>
</comment>
<proteinExistence type="predicted"/>
<name>A0AAV4WW13_9ARAC</name>
<reference evidence="1 2" key="1">
    <citation type="submission" date="2021-06" db="EMBL/GenBank/DDBJ databases">
        <title>Caerostris darwini draft genome.</title>
        <authorList>
            <person name="Kono N."/>
            <person name="Arakawa K."/>
        </authorList>
    </citation>
    <scope>NUCLEOTIDE SEQUENCE [LARGE SCALE GENOMIC DNA]</scope>
</reference>
<accession>A0AAV4WW13</accession>
<dbReference type="EMBL" id="BPLQ01015260">
    <property type="protein sequence ID" value="GIY86952.1"/>
    <property type="molecule type" value="Genomic_DNA"/>
</dbReference>
<gene>
    <name evidence="1" type="ORF">CDAR_289931</name>
</gene>
<keyword evidence="2" id="KW-1185">Reference proteome</keyword>
<organism evidence="1 2">
    <name type="scientific">Caerostris darwini</name>
    <dbReference type="NCBI Taxonomy" id="1538125"/>
    <lineage>
        <taxon>Eukaryota</taxon>
        <taxon>Metazoa</taxon>
        <taxon>Ecdysozoa</taxon>
        <taxon>Arthropoda</taxon>
        <taxon>Chelicerata</taxon>
        <taxon>Arachnida</taxon>
        <taxon>Araneae</taxon>
        <taxon>Araneomorphae</taxon>
        <taxon>Entelegynae</taxon>
        <taxon>Araneoidea</taxon>
        <taxon>Araneidae</taxon>
        <taxon>Caerostris</taxon>
    </lineage>
</organism>
<protein>
    <submittedName>
        <fullName evidence="1">Uncharacterized protein</fullName>
    </submittedName>
</protein>
<dbReference type="AlphaFoldDB" id="A0AAV4WW13"/>
<dbReference type="Proteomes" id="UP001054837">
    <property type="component" value="Unassembled WGS sequence"/>
</dbReference>
<evidence type="ECO:0000313" key="1">
    <source>
        <dbReference type="EMBL" id="GIY86952.1"/>
    </source>
</evidence>
<sequence>MPEHEPHRLDAGQAKRVWYQLPPAGLMLMHNARIPWSMRSIWRRIKNDGFRDASVTRLFIPDCLLGGRFDKQRQPPRPTPSIMCGWMLEKFSFLALWVFDKNEPGLRILPGEGVDDYLCSWWWH</sequence>
<evidence type="ECO:0000313" key="2">
    <source>
        <dbReference type="Proteomes" id="UP001054837"/>
    </source>
</evidence>